<keyword evidence="10 14" id="KW-0012">Acyltransferase</keyword>
<comment type="caution">
    <text evidence="18">The sequence shown here is derived from an EMBL/GenBank/DDBJ whole genome shotgun (WGS) entry which is preliminary data.</text>
</comment>
<dbReference type="InterPro" id="IPR020841">
    <property type="entry name" value="PKS_Beta-ketoAc_synthase_dom"/>
</dbReference>
<keyword evidence="6 14" id="KW-0808">Transferase</keyword>
<dbReference type="InterPro" id="IPR014030">
    <property type="entry name" value="Ketoacyl_synth_N"/>
</dbReference>
<dbReference type="GO" id="GO:0005829">
    <property type="term" value="C:cytosol"/>
    <property type="evidence" value="ECO:0007669"/>
    <property type="project" value="TreeGrafter"/>
</dbReference>
<dbReference type="Gene3D" id="3.40.47.10">
    <property type="match status" value="1"/>
</dbReference>
<dbReference type="Pfam" id="PF00109">
    <property type="entry name" value="ketoacyl-synt"/>
    <property type="match status" value="1"/>
</dbReference>
<dbReference type="Pfam" id="PF02801">
    <property type="entry name" value="Ketoacyl-synt_C"/>
    <property type="match status" value="1"/>
</dbReference>
<evidence type="ECO:0000256" key="6">
    <source>
        <dbReference type="ARBA" id="ARBA00022679"/>
    </source>
</evidence>
<evidence type="ECO:0000256" key="2">
    <source>
        <dbReference type="ARBA" id="ARBA00008467"/>
    </source>
</evidence>
<feature type="domain" description="Ketosynthase family 3 (KS3)" evidence="17">
    <location>
        <begin position="3"/>
        <end position="410"/>
    </location>
</feature>
<dbReference type="CDD" id="cd00834">
    <property type="entry name" value="KAS_I_II"/>
    <property type="match status" value="1"/>
</dbReference>
<dbReference type="EC" id="2.3.1.179" evidence="3 14"/>
<evidence type="ECO:0000256" key="16">
    <source>
        <dbReference type="RuleBase" id="RU003694"/>
    </source>
</evidence>
<keyword evidence="9 14" id="KW-0275">Fatty acid biosynthesis</keyword>
<evidence type="ECO:0000256" key="13">
    <source>
        <dbReference type="ARBA" id="ARBA00047659"/>
    </source>
</evidence>
<dbReference type="PROSITE" id="PS52004">
    <property type="entry name" value="KS3_2"/>
    <property type="match status" value="1"/>
</dbReference>
<evidence type="ECO:0000256" key="9">
    <source>
        <dbReference type="ARBA" id="ARBA00023160"/>
    </source>
</evidence>
<evidence type="ECO:0000259" key="17">
    <source>
        <dbReference type="PROSITE" id="PS52004"/>
    </source>
</evidence>
<dbReference type="AlphaFoldDB" id="A0A117P5M7"/>
<sequence>MSGRRVMVTGLGPVTPVGVGAEAFHAGQLAGRSAVRPITRFDASDLPVRIAGEVDLPEELRPARREAAVTDRVTHLAAAAAELALRDAGLDPATADGTRVGVVLGTGCGGTEAYRDGAVALTRRGPNGIGARYVPTSMHNASAAWLAIRHGFSGPVTTTVTACAGGADALVAAHQMIASGEADVVLAGGAEAPVTDLMVSGFARMRALSTRNDEPERASRPFGADRAGFVLSEGAAVLVLESAEHARARGARPLAELRGYGRTGDAHHIVAPRPDGSAAARAVTVALRSAGLAPEEISHVNAHGTGTVRNDAAEAAALRAALGRLALRVPVTATKSLTGHSLGAAGAVEAVAAVQTLTHQVVPPTANLDRPDPAIGLDVVRHEPRDTSVSAVLSNSFAFGGHNVALVLTLP</sequence>
<feature type="active site" description="For beta-ketoacyl synthase activity" evidence="15">
    <location>
        <position position="163"/>
    </location>
</feature>
<comment type="function">
    <text evidence="11 14">Involved in the type II fatty acid elongation cycle. Catalyzes the elongation of a wide range of acyl-ACP by the addition of two carbons from malonyl-ACP to an acyl acceptor. Can efficiently catalyze the conversion of palmitoleoyl-ACP (cis-hexadec-9-enoyl-ACP) to cis-vaccenoyl-ACP (cis-octadec-11-enoyl-ACP), an essential step in the thermal regulation of fatty acid composition.</text>
</comment>
<evidence type="ECO:0000256" key="3">
    <source>
        <dbReference type="ARBA" id="ARBA00012356"/>
    </source>
</evidence>
<comment type="catalytic activity">
    <reaction evidence="13 14">
        <text>a fatty acyl-[ACP] + malonyl-[ACP] + H(+) = a 3-oxoacyl-[ACP] + holo-[ACP] + CO2</text>
        <dbReference type="Rhea" id="RHEA:22836"/>
        <dbReference type="Rhea" id="RHEA-COMP:9623"/>
        <dbReference type="Rhea" id="RHEA-COMP:9685"/>
        <dbReference type="Rhea" id="RHEA-COMP:9916"/>
        <dbReference type="Rhea" id="RHEA-COMP:14125"/>
        <dbReference type="ChEBI" id="CHEBI:15378"/>
        <dbReference type="ChEBI" id="CHEBI:16526"/>
        <dbReference type="ChEBI" id="CHEBI:64479"/>
        <dbReference type="ChEBI" id="CHEBI:78449"/>
        <dbReference type="ChEBI" id="CHEBI:78776"/>
        <dbReference type="ChEBI" id="CHEBI:138651"/>
    </reaction>
</comment>
<organism evidence="18 19">
    <name type="scientific">Streptomyces curacoi</name>
    <dbReference type="NCBI Taxonomy" id="146536"/>
    <lineage>
        <taxon>Bacteria</taxon>
        <taxon>Bacillati</taxon>
        <taxon>Actinomycetota</taxon>
        <taxon>Actinomycetes</taxon>
        <taxon>Kitasatosporales</taxon>
        <taxon>Streptomycetaceae</taxon>
        <taxon>Streptomyces</taxon>
    </lineage>
</organism>
<dbReference type="InterPro" id="IPR016039">
    <property type="entry name" value="Thiolase-like"/>
</dbReference>
<dbReference type="Proteomes" id="UP000054024">
    <property type="component" value="Unassembled WGS sequence"/>
</dbReference>
<dbReference type="InterPro" id="IPR017568">
    <property type="entry name" value="3-oxoacyl-ACP_synth-2"/>
</dbReference>
<comment type="pathway">
    <text evidence="1 14">Lipid metabolism; fatty acid biosynthesis.</text>
</comment>
<dbReference type="GO" id="GO:0030497">
    <property type="term" value="P:fatty acid elongation"/>
    <property type="evidence" value="ECO:0007669"/>
    <property type="project" value="UniProtKB-ARBA"/>
</dbReference>
<keyword evidence="5 14" id="KW-0444">Lipid biosynthesis</keyword>
<comment type="catalytic activity">
    <reaction evidence="12 14">
        <text>(9Z)-hexadecenoyl-[ACP] + malonyl-[ACP] + H(+) = 3-oxo-(11Z)-octadecenoyl-[ACP] + holo-[ACP] + CO2</text>
        <dbReference type="Rhea" id="RHEA:55040"/>
        <dbReference type="Rhea" id="RHEA-COMP:9623"/>
        <dbReference type="Rhea" id="RHEA-COMP:9685"/>
        <dbReference type="Rhea" id="RHEA-COMP:10800"/>
        <dbReference type="Rhea" id="RHEA-COMP:14074"/>
        <dbReference type="ChEBI" id="CHEBI:15378"/>
        <dbReference type="ChEBI" id="CHEBI:16526"/>
        <dbReference type="ChEBI" id="CHEBI:64479"/>
        <dbReference type="ChEBI" id="CHEBI:78449"/>
        <dbReference type="ChEBI" id="CHEBI:83989"/>
        <dbReference type="ChEBI" id="CHEBI:138538"/>
        <dbReference type="EC" id="2.3.1.179"/>
    </reaction>
</comment>
<evidence type="ECO:0000256" key="11">
    <source>
        <dbReference type="ARBA" id="ARBA00024006"/>
    </source>
</evidence>
<evidence type="ECO:0000313" key="19">
    <source>
        <dbReference type="Proteomes" id="UP000054024"/>
    </source>
</evidence>
<keyword evidence="7" id="KW-0276">Fatty acid metabolism</keyword>
<evidence type="ECO:0000256" key="8">
    <source>
        <dbReference type="ARBA" id="ARBA00023098"/>
    </source>
</evidence>
<dbReference type="SUPFAM" id="SSF53901">
    <property type="entry name" value="Thiolase-like"/>
    <property type="match status" value="2"/>
</dbReference>
<dbReference type="UniPathway" id="UPA00094"/>
<dbReference type="FunFam" id="3.40.47.10:FF:000029">
    <property type="entry name" value="3-oxoacyl-[acyl-carrier-protein] synthase 1"/>
    <property type="match status" value="1"/>
</dbReference>
<evidence type="ECO:0000256" key="7">
    <source>
        <dbReference type="ARBA" id="ARBA00022832"/>
    </source>
</evidence>
<keyword evidence="8" id="KW-0443">Lipid metabolism</keyword>
<dbReference type="RefSeq" id="WP_062152838.1">
    <property type="nucleotide sequence ID" value="NZ_KQ947989.1"/>
</dbReference>
<protein>
    <recommendedName>
        <fullName evidence="4 14">3-oxoacyl-[acyl-carrier-protein] synthase 2</fullName>
        <ecNumber evidence="3 14">2.3.1.179</ecNumber>
    </recommendedName>
</protein>
<accession>A0A117P5M7</accession>
<dbReference type="SMART" id="SM00825">
    <property type="entry name" value="PKS_KS"/>
    <property type="match status" value="1"/>
</dbReference>
<dbReference type="PIRSF" id="PIRSF000447">
    <property type="entry name" value="KAS_II"/>
    <property type="match status" value="1"/>
</dbReference>
<dbReference type="FunFam" id="3.40.47.10:FF:000018">
    <property type="entry name" value="3-oxoacyl-[acyl-carrier-protein] synthase 2"/>
    <property type="match status" value="1"/>
</dbReference>
<comment type="similarity">
    <text evidence="2 14 16">Belongs to the thiolase-like superfamily. Beta-ketoacyl-ACP synthases family.</text>
</comment>
<proteinExistence type="inferred from homology"/>
<dbReference type="PANTHER" id="PTHR11712:SF336">
    <property type="entry name" value="3-OXOACYL-[ACYL-CARRIER-PROTEIN] SYNTHASE, MITOCHONDRIAL"/>
    <property type="match status" value="1"/>
</dbReference>
<evidence type="ECO:0000256" key="4">
    <source>
        <dbReference type="ARBA" id="ARBA00014657"/>
    </source>
</evidence>
<dbReference type="GO" id="GO:0004315">
    <property type="term" value="F:3-oxoacyl-[acyl-carrier-protein] synthase activity"/>
    <property type="evidence" value="ECO:0007669"/>
    <property type="project" value="UniProtKB-EC"/>
</dbReference>
<dbReference type="InterPro" id="IPR000794">
    <property type="entry name" value="Beta-ketoacyl_synthase"/>
</dbReference>
<evidence type="ECO:0000256" key="14">
    <source>
        <dbReference type="PIRNR" id="PIRNR000447"/>
    </source>
</evidence>
<reference evidence="18 19" key="1">
    <citation type="submission" date="2015-10" db="EMBL/GenBank/DDBJ databases">
        <title>Draft genome sequence of Streptomyces curacoi DSM 40107, type strain for the species Streptomyces curacoi.</title>
        <authorList>
            <person name="Ruckert C."/>
            <person name="Winkler A."/>
            <person name="Kalinowski J."/>
            <person name="Kampfer P."/>
            <person name="Glaeser S."/>
        </authorList>
    </citation>
    <scope>NUCLEOTIDE SEQUENCE [LARGE SCALE GENOMIC DNA]</scope>
    <source>
        <strain evidence="18 19">DSM 40107</strain>
    </source>
</reference>
<evidence type="ECO:0000256" key="5">
    <source>
        <dbReference type="ARBA" id="ARBA00022516"/>
    </source>
</evidence>
<dbReference type="InterPro" id="IPR014031">
    <property type="entry name" value="Ketoacyl_synth_C"/>
</dbReference>
<evidence type="ECO:0000256" key="1">
    <source>
        <dbReference type="ARBA" id="ARBA00005194"/>
    </source>
</evidence>
<dbReference type="NCBIfam" id="NF005589">
    <property type="entry name" value="PRK07314.1"/>
    <property type="match status" value="1"/>
</dbReference>
<evidence type="ECO:0000256" key="10">
    <source>
        <dbReference type="ARBA" id="ARBA00023315"/>
    </source>
</evidence>
<gene>
    <name evidence="18" type="ORF">AQI70_22405</name>
</gene>
<keyword evidence="19" id="KW-1185">Reference proteome</keyword>
<evidence type="ECO:0000313" key="18">
    <source>
        <dbReference type="EMBL" id="KUM73509.1"/>
    </source>
</evidence>
<dbReference type="PANTHER" id="PTHR11712">
    <property type="entry name" value="POLYKETIDE SYNTHASE-RELATED"/>
    <property type="match status" value="1"/>
</dbReference>
<evidence type="ECO:0000256" key="12">
    <source>
        <dbReference type="ARBA" id="ARBA00047318"/>
    </source>
</evidence>
<evidence type="ECO:0000256" key="15">
    <source>
        <dbReference type="PIRSR" id="PIRSR000447-1"/>
    </source>
</evidence>
<dbReference type="STRING" id="146536.AQI70_22405"/>
<dbReference type="EMBL" id="LMWJ01000015">
    <property type="protein sequence ID" value="KUM73509.1"/>
    <property type="molecule type" value="Genomic_DNA"/>
</dbReference>
<name>A0A117P5M7_9ACTN</name>